<dbReference type="Pfam" id="PF18112">
    <property type="entry name" value="Zn-C2H2_12"/>
    <property type="match status" value="2"/>
</dbReference>
<dbReference type="PANTHER" id="PTHR31915:SF8">
    <property type="entry name" value="TAX1-BINDING PROTEIN 1"/>
    <property type="match status" value="1"/>
</dbReference>
<dbReference type="GeneID" id="114843555"/>
<organism evidence="12 13">
    <name type="scientific">Betta splendens</name>
    <name type="common">Siamese fighting fish</name>
    <dbReference type="NCBI Taxonomy" id="158456"/>
    <lineage>
        <taxon>Eukaryota</taxon>
        <taxon>Metazoa</taxon>
        <taxon>Chordata</taxon>
        <taxon>Craniata</taxon>
        <taxon>Vertebrata</taxon>
        <taxon>Euteleostomi</taxon>
        <taxon>Actinopterygii</taxon>
        <taxon>Neopterygii</taxon>
        <taxon>Teleostei</taxon>
        <taxon>Neoteleostei</taxon>
        <taxon>Acanthomorphata</taxon>
        <taxon>Anabantaria</taxon>
        <taxon>Anabantiformes</taxon>
        <taxon>Anabantoidei</taxon>
        <taxon>Osphronemidae</taxon>
        <taxon>Betta</taxon>
    </lineage>
</organism>
<evidence type="ECO:0000256" key="5">
    <source>
        <dbReference type="ARBA" id="ARBA00022833"/>
    </source>
</evidence>
<keyword evidence="3" id="KW-0677">Repeat</keyword>
<dbReference type="Pfam" id="PF07888">
    <property type="entry name" value="CALCOCO1"/>
    <property type="match status" value="2"/>
</dbReference>
<feature type="domain" description="UBZ1-type" evidence="11">
    <location>
        <begin position="805"/>
        <end position="831"/>
    </location>
</feature>
<evidence type="ECO:0000313" key="12">
    <source>
        <dbReference type="Proteomes" id="UP000515150"/>
    </source>
</evidence>
<dbReference type="OrthoDB" id="10015001at2759"/>
<dbReference type="InterPro" id="IPR041641">
    <property type="entry name" value="CALCOCO1/2_Zn_UBZ1"/>
</dbReference>
<dbReference type="Proteomes" id="UP000515150">
    <property type="component" value="Chromosome 16"/>
</dbReference>
<protein>
    <submittedName>
        <fullName evidence="13">Tax1-binding protein 1 homolog B</fullName>
    </submittedName>
</protein>
<keyword evidence="1" id="KW-0053">Apoptosis</keyword>
<evidence type="ECO:0000256" key="4">
    <source>
        <dbReference type="ARBA" id="ARBA00022771"/>
    </source>
</evidence>
<keyword evidence="6 9" id="KW-0175">Coiled coil</keyword>
<dbReference type="Gene3D" id="6.10.250.3110">
    <property type="match status" value="1"/>
</dbReference>
<accession>A0A6P7KWN2</accession>
<dbReference type="Gene3D" id="6.20.250.40">
    <property type="match status" value="1"/>
</dbReference>
<dbReference type="CTD" id="324152"/>
<evidence type="ECO:0000256" key="2">
    <source>
        <dbReference type="ARBA" id="ARBA00022723"/>
    </source>
</evidence>
<feature type="domain" description="UBZ1-type" evidence="11">
    <location>
        <begin position="778"/>
        <end position="804"/>
    </location>
</feature>
<evidence type="ECO:0000313" key="13">
    <source>
        <dbReference type="RefSeq" id="XP_028986045.1"/>
    </source>
</evidence>
<evidence type="ECO:0000256" key="8">
    <source>
        <dbReference type="PROSITE-ProRule" id="PRU01253"/>
    </source>
</evidence>
<dbReference type="CDD" id="cd21970">
    <property type="entry name" value="Zn-C2H2_TAX1BP1_rpt2"/>
    <property type="match status" value="1"/>
</dbReference>
<reference evidence="13" key="1">
    <citation type="submission" date="2025-08" db="UniProtKB">
        <authorList>
            <consortium name="RefSeq"/>
        </authorList>
    </citation>
    <scope>IDENTIFICATION</scope>
</reference>
<dbReference type="AlphaFoldDB" id="A0A6P7KWN2"/>
<dbReference type="InterPro" id="IPR012852">
    <property type="entry name" value="CALCOCO1-like"/>
</dbReference>
<dbReference type="InterPro" id="IPR051002">
    <property type="entry name" value="UBA_autophagy_assoc_protein"/>
</dbReference>
<feature type="coiled-coil region" evidence="9">
    <location>
        <begin position="351"/>
        <end position="381"/>
    </location>
</feature>
<dbReference type="Pfam" id="PF17751">
    <property type="entry name" value="SKICH"/>
    <property type="match status" value="1"/>
</dbReference>
<keyword evidence="5" id="KW-0862">Zinc</keyword>
<feature type="coiled-coil region" evidence="9">
    <location>
        <begin position="410"/>
        <end position="490"/>
    </location>
</feature>
<dbReference type="InterPro" id="IPR041611">
    <property type="entry name" value="SKICH"/>
</dbReference>
<keyword evidence="2" id="KW-0479">Metal-binding</keyword>
<proteinExistence type="predicted"/>
<feature type="region of interest" description="Disordered" evidence="10">
    <location>
        <begin position="625"/>
        <end position="654"/>
    </location>
</feature>
<feature type="coiled-coil region" evidence="9">
    <location>
        <begin position="152"/>
        <end position="291"/>
    </location>
</feature>
<evidence type="ECO:0000256" key="10">
    <source>
        <dbReference type="SAM" id="MobiDB-lite"/>
    </source>
</evidence>
<evidence type="ECO:0000256" key="7">
    <source>
        <dbReference type="ARBA" id="ARBA00054517"/>
    </source>
</evidence>
<feature type="region of interest" description="Disordered" evidence="10">
    <location>
        <begin position="491"/>
        <end position="521"/>
    </location>
</feature>
<feature type="compositionally biased region" description="Polar residues" evidence="10">
    <location>
        <begin position="499"/>
        <end position="516"/>
    </location>
</feature>
<evidence type="ECO:0000256" key="1">
    <source>
        <dbReference type="ARBA" id="ARBA00022703"/>
    </source>
</evidence>
<dbReference type="PROSITE" id="PS51905">
    <property type="entry name" value="ZF_UBZ1"/>
    <property type="match status" value="2"/>
</dbReference>
<evidence type="ECO:0000256" key="3">
    <source>
        <dbReference type="ARBA" id="ARBA00022737"/>
    </source>
</evidence>
<comment type="function">
    <text evidence="7">May have anti-apoptotic activity.</text>
</comment>
<dbReference type="RefSeq" id="XP_028986045.1">
    <property type="nucleotide sequence ID" value="XM_029130212.2"/>
</dbReference>
<dbReference type="FunFam" id="2.60.40.2840:FF:000002">
    <property type="entry name" value="Tax1-binding protein 1 isoform 2"/>
    <property type="match status" value="1"/>
</dbReference>
<dbReference type="KEGG" id="bspl:114843555"/>
<dbReference type="GO" id="GO:0008270">
    <property type="term" value="F:zinc ion binding"/>
    <property type="evidence" value="ECO:0007669"/>
    <property type="project" value="UniProtKB-KW"/>
</dbReference>
<name>A0A6P7KWN2_BETSP</name>
<dbReference type="InParanoid" id="A0A6P7KWN2"/>
<keyword evidence="12" id="KW-1185">Reference proteome</keyword>
<evidence type="ECO:0000256" key="6">
    <source>
        <dbReference type="ARBA" id="ARBA00023054"/>
    </source>
</evidence>
<dbReference type="FunCoup" id="A0A6P7KWN2">
    <property type="interactions" value="852"/>
</dbReference>
<sequence length="840" mass="96290">MALFLDRTLLSNMDTSNFAHVIFQNVGKSYLPHAALECHYTLTQFIKPHPKDWVGIFKVGWSTARDYYTFLWSPLPENYVEGTAVNRTVVFQGYYVPNDDGEFYQFCYVTYKGEIRGASTPFQFRANSPSEDELLTVEDECNSDILVVTTKAGFLEQKVEEAQREKDELVKNMAVVQQEREQLEMEKEGLQKECEQLKETCDQLRRENQEVQNSAQSLQEEKEEVKMRLEEATARVIQLEEDLIGVTQKGLQKETELDNLKDRLKKIIAEKEALESHLKNEKDEKELYKIHLKNRELENTKLSAELQMLKSVDVNKENTIAQFKEEMGRLQVCLTEKDKQYREILAKVSPLGEMKALKEQLRQKEEQLQANQQQNSLLAAEVRDASSSRDRTMSELYRMKLEVDALRQVKTDAQDQCVRLECIIERMKTEAKQEATKVEEEAAADTAVVAELQREVEDLKLRLHMAAEHYKEKYKECQRLQKQVLKLSEQQGEVKRSSAQEATTVPASASPDTSVPGSPGSADPMLEAIIQEKLKGISREASDRNDKYRKCKQMLMEEKERSCMFADELAKMEVKLKEQLKTNESLKLQLAAEEDRYKGQLAEKGRELKELKDTLALVMKEKEKLEGELQKGSNSRKADQGTSEKSSLESSQSSVPLFLQYPVPYTQDAPTPLLVSQSPSKLHFGNPYATSDSKDEADEEFSDDQLLRLPPVGPPSWDSNVVCIQPSRNHSRPEGHEETEEKQDNNGNASEQTTATETNSPFVNDGQTAFCFDPSMDMKRCPLCEVIFPPNYDQSKFEEHVESHWKICPMCSEQFPLDCDQKVFENHVLTHFDGHPLNFD</sequence>
<dbReference type="PANTHER" id="PTHR31915">
    <property type="entry name" value="SKICH DOMAIN-CONTAINING PROTEIN"/>
    <property type="match status" value="1"/>
</dbReference>
<dbReference type="CDD" id="cd21969">
    <property type="entry name" value="Zn-C2H2_TAX1BP1_rpt1"/>
    <property type="match status" value="1"/>
</dbReference>
<feature type="region of interest" description="Disordered" evidence="10">
    <location>
        <begin position="670"/>
        <end position="764"/>
    </location>
</feature>
<keyword evidence="4 8" id="KW-0863">Zinc-finger</keyword>
<dbReference type="GO" id="GO:0006915">
    <property type="term" value="P:apoptotic process"/>
    <property type="evidence" value="ECO:0007669"/>
    <property type="project" value="UniProtKB-KW"/>
</dbReference>
<gene>
    <name evidence="13" type="primary">tax1bp1b</name>
</gene>
<evidence type="ECO:0000259" key="11">
    <source>
        <dbReference type="PROSITE" id="PS51905"/>
    </source>
</evidence>
<feature type="compositionally biased region" description="Low complexity" evidence="10">
    <location>
        <begin position="643"/>
        <end position="654"/>
    </location>
</feature>
<dbReference type="Gene3D" id="2.60.40.2840">
    <property type="match status" value="1"/>
</dbReference>
<evidence type="ECO:0000256" key="9">
    <source>
        <dbReference type="SAM" id="Coils"/>
    </source>
</evidence>
<feature type="compositionally biased region" description="Polar residues" evidence="10">
    <location>
        <begin position="745"/>
        <end position="764"/>
    </location>
</feature>